<dbReference type="KEGG" id="mtp:Mthe_0075"/>
<dbReference type="OrthoDB" id="382968at2157"/>
<dbReference type="EMBL" id="CP000477">
    <property type="protein sequence ID" value="ABK13877.1"/>
    <property type="molecule type" value="Genomic_DNA"/>
</dbReference>
<reference evidence="1 2" key="1">
    <citation type="submission" date="2006-10" db="EMBL/GenBank/DDBJ databases">
        <title>Complete sequence of Methanosaeta thermophila PT.</title>
        <authorList>
            <consortium name="US DOE Joint Genome Institute"/>
            <person name="Copeland A."/>
            <person name="Lucas S."/>
            <person name="Lapidus A."/>
            <person name="Barry K."/>
            <person name="Detter J.C."/>
            <person name="Glavina del Rio T."/>
            <person name="Hammon N."/>
            <person name="Israni S."/>
            <person name="Pitluck S."/>
            <person name="Chain P."/>
            <person name="Malfatti S."/>
            <person name="Shin M."/>
            <person name="Vergez L."/>
            <person name="Schmutz J."/>
            <person name="Larimer F."/>
            <person name="Land M."/>
            <person name="Hauser L."/>
            <person name="Kyrpides N."/>
            <person name="Kim E."/>
            <person name="Smith K.S."/>
            <person name="Ingram-Smith C."/>
            <person name="Richardson P."/>
        </authorList>
    </citation>
    <scope>NUCLEOTIDE SEQUENCE [LARGE SCALE GENOMIC DNA]</scope>
    <source>
        <strain evidence="2">DSM 6194 / JCM 14653 / NBRC 101360 / PT</strain>
    </source>
</reference>
<dbReference type="GeneID" id="4463052"/>
<dbReference type="AlphaFoldDB" id="A0B5A3"/>
<dbReference type="HOGENOM" id="CLU_1599014_0_0_2"/>
<gene>
    <name evidence="1" type="ordered locus">Mthe_0075</name>
</gene>
<accession>A0B5A3</accession>
<sequence>MKASALIALCILFVGLSSSFPVPVNYAAGQDPRFSESLFIVSGGSALSESYTSVERLERFTEVRTSYSGTPSPQQSMLEANIRSNVIGSAHIGWLSADSRGVYGRSIEDLTGVFSIEKFIQLWNNSTAGEISVDWMPCI</sequence>
<organism evidence="1 2">
    <name type="scientific">Methanothrix thermoacetophila (strain DSM 6194 / JCM 14653 / NBRC 101360 / PT)</name>
    <name type="common">Methanosaeta thermophila</name>
    <dbReference type="NCBI Taxonomy" id="349307"/>
    <lineage>
        <taxon>Archaea</taxon>
        <taxon>Methanobacteriati</taxon>
        <taxon>Methanobacteriota</taxon>
        <taxon>Stenosarchaea group</taxon>
        <taxon>Methanomicrobia</taxon>
        <taxon>Methanotrichales</taxon>
        <taxon>Methanotrichaceae</taxon>
        <taxon>Methanothrix</taxon>
    </lineage>
</organism>
<evidence type="ECO:0000313" key="1">
    <source>
        <dbReference type="EMBL" id="ABK13877.1"/>
    </source>
</evidence>
<evidence type="ECO:0000313" key="2">
    <source>
        <dbReference type="Proteomes" id="UP000000674"/>
    </source>
</evidence>
<name>A0B5A3_METTP</name>
<protein>
    <submittedName>
        <fullName evidence="1">Uncharacterized protein</fullName>
    </submittedName>
</protein>
<dbReference type="Proteomes" id="UP000000674">
    <property type="component" value="Chromosome"/>
</dbReference>
<proteinExistence type="predicted"/>
<dbReference type="RefSeq" id="WP_011695276.1">
    <property type="nucleotide sequence ID" value="NC_008553.1"/>
</dbReference>
<dbReference type="STRING" id="349307.Mthe_0075"/>
<keyword evidence="2" id="KW-1185">Reference proteome</keyword>